<name>A0A1I4CKS9_9HYPH</name>
<organism evidence="1 2">
    <name type="scientific">Methylocapsa palsarum</name>
    <dbReference type="NCBI Taxonomy" id="1612308"/>
    <lineage>
        <taxon>Bacteria</taxon>
        <taxon>Pseudomonadati</taxon>
        <taxon>Pseudomonadota</taxon>
        <taxon>Alphaproteobacteria</taxon>
        <taxon>Hyphomicrobiales</taxon>
        <taxon>Beijerinckiaceae</taxon>
        <taxon>Methylocapsa</taxon>
    </lineage>
</organism>
<evidence type="ECO:0000313" key="1">
    <source>
        <dbReference type="EMBL" id="SFK81892.1"/>
    </source>
</evidence>
<dbReference type="EMBL" id="FOSN01000024">
    <property type="protein sequence ID" value="SFK81892.1"/>
    <property type="molecule type" value="Genomic_DNA"/>
</dbReference>
<dbReference type="AlphaFoldDB" id="A0A1I4CKS9"/>
<protein>
    <submittedName>
        <fullName evidence="1">Uncharacterized protein</fullName>
    </submittedName>
</protein>
<proteinExistence type="predicted"/>
<dbReference type="RefSeq" id="WP_280140581.1">
    <property type="nucleotide sequence ID" value="NZ_FOSN01000024.1"/>
</dbReference>
<dbReference type="Proteomes" id="UP000198755">
    <property type="component" value="Unassembled WGS sequence"/>
</dbReference>
<evidence type="ECO:0000313" key="2">
    <source>
        <dbReference type="Proteomes" id="UP000198755"/>
    </source>
</evidence>
<reference evidence="1 2" key="1">
    <citation type="submission" date="2016-10" db="EMBL/GenBank/DDBJ databases">
        <authorList>
            <person name="de Groot N.N."/>
        </authorList>
    </citation>
    <scope>NUCLEOTIDE SEQUENCE [LARGE SCALE GENOMIC DNA]</scope>
    <source>
        <strain evidence="1 2">NE2</strain>
    </source>
</reference>
<sequence length="40" mass="4269">MPLSFLLKSGGYNFVSGTVGAELSAAALNLDARLRVLRLF</sequence>
<gene>
    <name evidence="1" type="ORF">SAMN05444581_12426</name>
</gene>
<keyword evidence="2" id="KW-1185">Reference proteome</keyword>
<accession>A0A1I4CKS9</accession>